<organism evidence="1 2">
    <name type="scientific">Bauhinia variegata</name>
    <name type="common">Purple orchid tree</name>
    <name type="synonym">Phanera variegata</name>
    <dbReference type="NCBI Taxonomy" id="167791"/>
    <lineage>
        <taxon>Eukaryota</taxon>
        <taxon>Viridiplantae</taxon>
        <taxon>Streptophyta</taxon>
        <taxon>Embryophyta</taxon>
        <taxon>Tracheophyta</taxon>
        <taxon>Spermatophyta</taxon>
        <taxon>Magnoliopsida</taxon>
        <taxon>eudicotyledons</taxon>
        <taxon>Gunneridae</taxon>
        <taxon>Pentapetalae</taxon>
        <taxon>rosids</taxon>
        <taxon>fabids</taxon>
        <taxon>Fabales</taxon>
        <taxon>Fabaceae</taxon>
        <taxon>Cercidoideae</taxon>
        <taxon>Cercideae</taxon>
        <taxon>Bauhiniinae</taxon>
        <taxon>Bauhinia</taxon>
    </lineage>
</organism>
<dbReference type="Proteomes" id="UP000828941">
    <property type="component" value="Chromosome 13"/>
</dbReference>
<keyword evidence="2" id="KW-1185">Reference proteome</keyword>
<accession>A0ACB9KN87</accession>
<name>A0ACB9KN87_BAUVA</name>
<comment type="caution">
    <text evidence="1">The sequence shown here is derived from an EMBL/GenBank/DDBJ whole genome shotgun (WGS) entry which is preliminary data.</text>
</comment>
<reference evidence="1 2" key="1">
    <citation type="journal article" date="2022" name="DNA Res.">
        <title>Chromosomal-level genome assembly of the orchid tree Bauhinia variegata (Leguminosae; Cercidoideae) supports the allotetraploid origin hypothesis of Bauhinia.</title>
        <authorList>
            <person name="Zhong Y."/>
            <person name="Chen Y."/>
            <person name="Zheng D."/>
            <person name="Pang J."/>
            <person name="Liu Y."/>
            <person name="Luo S."/>
            <person name="Meng S."/>
            <person name="Qian L."/>
            <person name="Wei D."/>
            <person name="Dai S."/>
            <person name="Zhou R."/>
        </authorList>
    </citation>
    <scope>NUCLEOTIDE SEQUENCE [LARGE SCALE GENOMIC DNA]</scope>
    <source>
        <strain evidence="1">BV-YZ2020</strain>
    </source>
</reference>
<proteinExistence type="predicted"/>
<gene>
    <name evidence="1" type="ORF">L6164_032228</name>
</gene>
<sequence length="114" mass="12499">MRGQLTHNAGPVPFNLSQIYCIQLRVRHQTQSQVKAAANMASEAPSWADQWGAGGIGAMEDDSTRSVKDTGKTKNSEAKGGFTKAKAVMEKIKSGTSNWFKWIKNQRKAKTTSK</sequence>
<dbReference type="EMBL" id="CM039438">
    <property type="protein sequence ID" value="KAI4298701.1"/>
    <property type="molecule type" value="Genomic_DNA"/>
</dbReference>
<protein>
    <submittedName>
        <fullName evidence="1">Uncharacterized protein</fullName>
    </submittedName>
</protein>
<evidence type="ECO:0000313" key="1">
    <source>
        <dbReference type="EMBL" id="KAI4298701.1"/>
    </source>
</evidence>
<evidence type="ECO:0000313" key="2">
    <source>
        <dbReference type="Proteomes" id="UP000828941"/>
    </source>
</evidence>